<reference evidence="6" key="1">
    <citation type="journal article" date="2023" name="Int. J. Syst. Evol. Microbiol.">
        <title>Claveliimonas bilis gen. nov., sp. nov., deoxycholic acid-producing bacteria isolated from human faeces, and reclassification of Sellimonas monacensis Zenner et al. 2021 as Claveliimonas monacensis comb. nov.</title>
        <authorList>
            <person name="Hisatomi A."/>
            <person name="Kastawa N.W.E.P.G."/>
            <person name="Song I."/>
            <person name="Ohkuma M."/>
            <person name="Fukiya S."/>
            <person name="Sakamoto M."/>
        </authorList>
    </citation>
    <scope>NUCLEOTIDE SEQUENCE [LARGE SCALE GENOMIC DNA]</scope>
    <source>
        <strain evidence="6">12BBH14</strain>
    </source>
</reference>
<feature type="domain" description="DNA methylase adenine-specific" evidence="4">
    <location>
        <begin position="333"/>
        <end position="583"/>
    </location>
</feature>
<dbReference type="InterPro" id="IPR050953">
    <property type="entry name" value="N4_N6_ade-DNA_methylase"/>
</dbReference>
<dbReference type="RefSeq" id="WP_316266238.1">
    <property type="nucleotide sequence ID" value="NZ_AP027742.1"/>
</dbReference>
<dbReference type="Pfam" id="PF02384">
    <property type="entry name" value="N6_Mtase"/>
    <property type="match status" value="1"/>
</dbReference>
<dbReference type="EMBL" id="AP027742">
    <property type="protein sequence ID" value="BDZ76524.1"/>
    <property type="molecule type" value="Genomic_DNA"/>
</dbReference>
<dbReference type="PANTHER" id="PTHR33841">
    <property type="entry name" value="DNA METHYLTRANSFERASE YEEA-RELATED"/>
    <property type="match status" value="1"/>
</dbReference>
<keyword evidence="1" id="KW-0489">Methyltransferase</keyword>
<evidence type="ECO:0000259" key="4">
    <source>
        <dbReference type="Pfam" id="PF02384"/>
    </source>
</evidence>
<proteinExistence type="predicted"/>
<name>A0ABM8I181_9FIRM</name>
<organism evidence="5 6">
    <name type="scientific">Claveliimonas bilis</name>
    <dbReference type="NCBI Taxonomy" id="3028070"/>
    <lineage>
        <taxon>Bacteria</taxon>
        <taxon>Bacillati</taxon>
        <taxon>Bacillota</taxon>
        <taxon>Clostridia</taxon>
        <taxon>Lachnospirales</taxon>
        <taxon>Lachnospiraceae</taxon>
        <taxon>Claveliimonas</taxon>
    </lineage>
</organism>
<keyword evidence="6" id="KW-1185">Reference proteome</keyword>
<gene>
    <name evidence="5" type="ORF">Lac1_07070</name>
</gene>
<dbReference type="InterPro" id="IPR029063">
    <property type="entry name" value="SAM-dependent_MTases_sf"/>
</dbReference>
<evidence type="ECO:0000313" key="5">
    <source>
        <dbReference type="EMBL" id="BDZ76524.1"/>
    </source>
</evidence>
<evidence type="ECO:0000256" key="2">
    <source>
        <dbReference type="ARBA" id="ARBA00022679"/>
    </source>
</evidence>
<dbReference type="Proteomes" id="UP001305815">
    <property type="component" value="Chromosome"/>
</dbReference>
<dbReference type="InterPro" id="IPR003356">
    <property type="entry name" value="DNA_methylase_A-5"/>
</dbReference>
<dbReference type="Gene3D" id="3.40.50.150">
    <property type="entry name" value="Vaccinia Virus protein VP39"/>
    <property type="match status" value="1"/>
</dbReference>
<dbReference type="PANTHER" id="PTHR33841:SF5">
    <property type="entry name" value="DNA METHYLASE (MODIFICATION METHYLASE) (METHYLTRANSFERASE)-RELATED"/>
    <property type="match status" value="1"/>
</dbReference>
<sequence length="916" mass="106274">MGTVVRRNERSWAIEIISQINGMLKRLNIRIRKAGGESTLSVNKKSMFPDVLLYADEAQMKILQGWELKMPDVLITDEAFIKDAARKAEALGLNSFVLWNFTYGKLYTRDEDGEFTEKKTWDATSYIRTREDVYTFRQEWLFVLEEIILTVNEYLVSGDISAVSITEVLSDNLITRLIRRNKAMTAEYMEDSARRDMKMEVQLKLWWNAFREEYDNDEKDMYQAYAKTVLLNWANRILFANLIRRYHNCADLIGSIDETSVPEEGNAIIRSITEQGDFYNVFRQMEYNDRIPEDTWIDLVDYNQFLYTNRIERIDQSVLQNVLEHTVHVAKREIRGQYATPYSLADLLCQITVRNWMAPCADLCAGTGTIAKAVIQNKLKRNPDPKVALDTTWISDKYAYPLQIANIALTSIEMLDTPINLFQKNVFELKTGDDVVLKSPTDGSDIIRQLPPFHAVVSNLPFVKYNKRALDEEEYIQKIRQSVWNHTGITFTSGKEDLYIYMPFQLYGLLEQNGRLGIILSNSWLGTDVGNRFFHALLHYYHMETVVLSNSGKWFENAEVVATMVVLQKKEIAPPSSDERIRFCLLNREVRKLSAEEMETVVASIVVGRELEKNLLSMTEYGLEEIEMIQSSGITLNALFHQLTWLGELRRHLIPVKELLEVKRGERRGWNDLFYPKDIEKVEEEYRRPVLKRPASLKSYMAYADTGAFCCHRSKEELRQMGHSGALKWIEKFENIRNGTGKLLPDALKRPGGFWYEMEDDTKAEFVTALNPDKRLFVARFPEETFVDQRFTRMIRRREGVSADLIHALLNSVYGMFAIEAIGFGRGLGVLDASSTRLKQMYMIDPADISAEDEKEIIRLFERIRDRDVLDTKEELQDPGRREFDRKVLESIGCGHLYDKIRESLLSMQRTRHTVL</sequence>
<accession>A0ABM8I181</accession>
<protein>
    <recommendedName>
        <fullName evidence="4">DNA methylase adenine-specific domain-containing protein</fullName>
    </recommendedName>
</protein>
<keyword evidence="3" id="KW-0949">S-adenosyl-L-methionine</keyword>
<evidence type="ECO:0000256" key="3">
    <source>
        <dbReference type="ARBA" id="ARBA00022691"/>
    </source>
</evidence>
<dbReference type="SUPFAM" id="SSF53335">
    <property type="entry name" value="S-adenosyl-L-methionine-dependent methyltransferases"/>
    <property type="match status" value="1"/>
</dbReference>
<evidence type="ECO:0000256" key="1">
    <source>
        <dbReference type="ARBA" id="ARBA00022603"/>
    </source>
</evidence>
<keyword evidence="2" id="KW-0808">Transferase</keyword>
<evidence type="ECO:0000313" key="6">
    <source>
        <dbReference type="Proteomes" id="UP001305815"/>
    </source>
</evidence>